<dbReference type="Proteomes" id="UP001064971">
    <property type="component" value="Plasmid pDAETH-1"/>
</dbReference>
<name>A0ABM8AI11_9DEIO</name>
<accession>A0ABM8AI11</accession>
<dbReference type="InterPro" id="IPR011006">
    <property type="entry name" value="CheY-like_superfamily"/>
</dbReference>
<proteinExistence type="predicted"/>
<dbReference type="SUPFAM" id="SSF103196">
    <property type="entry name" value="Roadblock/LC7 domain"/>
    <property type="match status" value="1"/>
</dbReference>
<feature type="region of interest" description="Disordered" evidence="2">
    <location>
        <begin position="122"/>
        <end position="152"/>
    </location>
</feature>
<dbReference type="Pfam" id="PF00072">
    <property type="entry name" value="Response_reg"/>
    <property type="match status" value="1"/>
</dbReference>
<dbReference type="Gene3D" id="3.40.50.2300">
    <property type="match status" value="1"/>
</dbReference>
<geneLocation type="plasmid" evidence="4 5">
    <name>pDAETH-1</name>
</geneLocation>
<keyword evidence="4" id="KW-0614">Plasmid</keyword>
<feature type="domain" description="Response regulatory" evidence="3">
    <location>
        <begin position="2"/>
        <end position="116"/>
    </location>
</feature>
<dbReference type="PANTHER" id="PTHR44591:SF3">
    <property type="entry name" value="RESPONSE REGULATORY DOMAIN-CONTAINING PROTEIN"/>
    <property type="match status" value="1"/>
</dbReference>
<reference evidence="4" key="1">
    <citation type="submission" date="2022-07" db="EMBL/GenBank/DDBJ databases">
        <title>Complete Genome Sequence of the Radioresistant Bacterium Deinococcus aetherius ST0316, Isolated from the Air Dust collected in Lower Stratosphere above Japan.</title>
        <authorList>
            <person name="Satoh K."/>
            <person name="Hagiwara K."/>
            <person name="Katsumata K."/>
            <person name="Kubo A."/>
            <person name="Yokobori S."/>
            <person name="Yamagishi A."/>
            <person name="Oono Y."/>
            <person name="Narumi I."/>
        </authorList>
    </citation>
    <scope>NUCLEOTIDE SEQUENCE</scope>
    <source>
        <strain evidence="4">ST0316</strain>
        <plasmid evidence="4">pDAETH-1</plasmid>
    </source>
</reference>
<organism evidence="4 5">
    <name type="scientific">Deinococcus aetherius</name>
    <dbReference type="NCBI Taxonomy" id="200252"/>
    <lineage>
        <taxon>Bacteria</taxon>
        <taxon>Thermotogati</taxon>
        <taxon>Deinococcota</taxon>
        <taxon>Deinococci</taxon>
        <taxon>Deinococcales</taxon>
        <taxon>Deinococcaceae</taxon>
        <taxon>Deinococcus</taxon>
    </lineage>
</organism>
<evidence type="ECO:0000313" key="5">
    <source>
        <dbReference type="Proteomes" id="UP001064971"/>
    </source>
</evidence>
<keyword evidence="1" id="KW-0597">Phosphoprotein</keyword>
<sequence>MPEVLVVDDSVSVRKALEFSLAPHGLTVLGAPSAEEALQTLSAHPGIDLVIADIVMPGMGGFELCREVRSHPDLAGLPVLLMSGVVNDGMYRQAQEAGAAGLLKKPFTSGGLLPVVQRAMRGPQVTKGPGSPAPTSPAAPAEPPRPSAPPSRHAALLGQLAEAPGMVSAAAYGRDGRVLTHVGEALPDEVGSYVRFFLGAAEGLGAHVRGQGLNVLQIEFAQRTLLLARDGDALYTCLLREASSAGIVKYLLRQVVAN</sequence>
<feature type="compositionally biased region" description="Pro residues" evidence="2">
    <location>
        <begin position="131"/>
        <end position="149"/>
    </location>
</feature>
<dbReference type="PANTHER" id="PTHR44591">
    <property type="entry name" value="STRESS RESPONSE REGULATOR PROTEIN 1"/>
    <property type="match status" value="1"/>
</dbReference>
<dbReference type="EMBL" id="AP026561">
    <property type="protein sequence ID" value="BDP43455.1"/>
    <property type="molecule type" value="Genomic_DNA"/>
</dbReference>
<keyword evidence="5" id="KW-1185">Reference proteome</keyword>
<evidence type="ECO:0000256" key="1">
    <source>
        <dbReference type="ARBA" id="ARBA00022553"/>
    </source>
</evidence>
<evidence type="ECO:0000256" key="2">
    <source>
        <dbReference type="SAM" id="MobiDB-lite"/>
    </source>
</evidence>
<dbReference type="InterPro" id="IPR050595">
    <property type="entry name" value="Bact_response_regulator"/>
</dbReference>
<dbReference type="InterPro" id="IPR001789">
    <property type="entry name" value="Sig_transdc_resp-reg_receiver"/>
</dbReference>
<dbReference type="Gene3D" id="3.30.450.30">
    <property type="entry name" value="Dynein light chain 2a, cytoplasmic"/>
    <property type="match status" value="1"/>
</dbReference>
<evidence type="ECO:0000259" key="3">
    <source>
        <dbReference type="SMART" id="SM00448"/>
    </source>
</evidence>
<dbReference type="SUPFAM" id="SSF52172">
    <property type="entry name" value="CheY-like"/>
    <property type="match status" value="1"/>
</dbReference>
<evidence type="ECO:0000313" key="4">
    <source>
        <dbReference type="EMBL" id="BDP43455.1"/>
    </source>
</evidence>
<protein>
    <submittedName>
        <fullName evidence="4">Transcriptional regulator</fullName>
    </submittedName>
</protein>
<dbReference type="RefSeq" id="WP_264777936.1">
    <property type="nucleotide sequence ID" value="NZ_AP026561.1"/>
</dbReference>
<gene>
    <name evidence="4" type="ORF">DAETH_34240</name>
</gene>
<dbReference type="SMART" id="SM00448">
    <property type="entry name" value="REC"/>
    <property type="match status" value="1"/>
</dbReference>